<evidence type="ECO:0000256" key="12">
    <source>
        <dbReference type="SAM" id="Phobius"/>
    </source>
</evidence>
<feature type="transmembrane region" description="Helical" evidence="12">
    <location>
        <begin position="103"/>
        <end position="127"/>
    </location>
</feature>
<keyword evidence="4 10" id="KW-0963">Cytoplasm</keyword>
<feature type="domain" description="RRM" evidence="13">
    <location>
        <begin position="723"/>
        <end position="801"/>
    </location>
</feature>
<keyword evidence="6 12" id="KW-0812">Transmembrane</keyword>
<sequence>MAGLNFDLEKNPPAAQTVMDNSSDGAVPGESFAYGDSLYAKIQRLAGKLKIEQRGIERVPAAEQTDTSYTNIGSMWLAANMVVSSFAIGALAHPIYNLGFVDAILTVLFFNLLGIMTVCFFSCFGPFGLRQMVFSRFWFGWYVTKFFAILNILACMGWSAANAIVGGQMIHAVNNNVPGWAAILIIAFCTLLVTMAGYKVVHLYEYWSWIPTFIVFLIVLGTFAHSGDFQNIPMKAGTSEMGSVLSFGSAVYGFATGWTSYAADYTVYQPANRSRIRIFFATWIGLIIPLLFVEMLGVALMTATTLNDGVNKYQTGYEAAGNGGLIGAVLEPLGGFGKFCLVILALSIVANNCPNIYSVALTVQVLSRYAQRIPRFLWTVLGSCVSIAIAIPGYSHFETVLENFMNFIAYWLAIYSGISLTDHFVFKRGFGGYTVENYDKPGKLPVGISAALAFGFGVAGMITGMSQSWFVGPIAHHASGGDVGFELAFAFSANLEIQNLQPEFQQLTNTTSTMSRLGNRADWADDEEFDDPSALPAQQITTNKDGTKTVTSYRFNDDGKKVKVTRRVKTTVVREHVNPQVAERRTWAKFGLEKGHAAGPSFDTTSVGENIIFRPSVNWKAQAAEAEKNGGEKGSIKDQLKDKKVKCRICSGEHFTARCPFKDTMAPVDEGGEGGEGAGGAGGEDAAGGLGAGGGSYVPPHMRKGAAAGGERMAGKYEKDDLATLRVTNVSELAEEQELRDLFERFGRVTRVFLARDRETQRAKGFAFISFADRSDAARACDKMDGFGYRHLILRVEFAKRAT</sequence>
<accession>A0ABR4KZJ8</accession>
<evidence type="ECO:0000256" key="4">
    <source>
        <dbReference type="ARBA" id="ARBA00022490"/>
    </source>
</evidence>
<dbReference type="InterPro" id="IPR001248">
    <property type="entry name" value="Pur-cyt_permease"/>
</dbReference>
<evidence type="ECO:0000256" key="11">
    <source>
        <dbReference type="PROSITE-ProRule" id="PRU00176"/>
    </source>
</evidence>
<evidence type="ECO:0000259" key="13">
    <source>
        <dbReference type="PROSITE" id="PS50102"/>
    </source>
</evidence>
<dbReference type="Proteomes" id="UP001610444">
    <property type="component" value="Unassembled WGS sequence"/>
</dbReference>
<name>A0ABR4KZJ8_9EURO</name>
<dbReference type="Gene3D" id="1.10.4160.10">
    <property type="entry name" value="Hydantoin permease"/>
    <property type="match status" value="1"/>
</dbReference>
<keyword evidence="11" id="KW-0694">RNA-binding</keyword>
<dbReference type="InterPro" id="IPR000504">
    <property type="entry name" value="RRM_dom"/>
</dbReference>
<dbReference type="CDD" id="cd12408">
    <property type="entry name" value="RRM_eIF3G_like"/>
    <property type="match status" value="1"/>
</dbReference>
<dbReference type="InterPro" id="IPR035979">
    <property type="entry name" value="RBD_domain_sf"/>
</dbReference>
<evidence type="ECO:0000256" key="1">
    <source>
        <dbReference type="ARBA" id="ARBA00004141"/>
    </source>
</evidence>
<dbReference type="CDD" id="cd12933">
    <property type="entry name" value="eIF3G"/>
    <property type="match status" value="1"/>
</dbReference>
<feature type="transmembrane region" description="Helical" evidence="12">
    <location>
        <begin position="177"/>
        <end position="200"/>
    </location>
</feature>
<proteinExistence type="inferred from homology"/>
<comment type="caution">
    <text evidence="14">The sequence shown here is derived from an EMBL/GenBank/DDBJ whole genome shotgun (WGS) entry which is preliminary data.</text>
</comment>
<feature type="transmembrane region" description="Helical" evidence="12">
    <location>
        <begin position="341"/>
        <end position="363"/>
    </location>
</feature>
<dbReference type="PANTHER" id="PTHR31806">
    <property type="entry name" value="PURINE-CYTOSINE PERMEASE FCY2-RELATED"/>
    <property type="match status" value="1"/>
</dbReference>
<dbReference type="Pfam" id="PF02133">
    <property type="entry name" value="Transp_cyt_pur"/>
    <property type="match status" value="1"/>
</dbReference>
<dbReference type="InterPro" id="IPR017334">
    <property type="entry name" value="eIF3_g"/>
</dbReference>
<dbReference type="InterPro" id="IPR034240">
    <property type="entry name" value="eIF3G_RRM"/>
</dbReference>
<keyword evidence="3" id="KW-0813">Transport</keyword>
<dbReference type="Pfam" id="PF12353">
    <property type="entry name" value="eIF3g"/>
    <property type="match status" value="1"/>
</dbReference>
<feature type="transmembrane region" description="Helical" evidence="12">
    <location>
        <begin position="278"/>
        <end position="303"/>
    </location>
</feature>
<evidence type="ECO:0000313" key="14">
    <source>
        <dbReference type="EMBL" id="KAL2857636.1"/>
    </source>
</evidence>
<dbReference type="Gene3D" id="3.30.70.330">
    <property type="match status" value="1"/>
</dbReference>
<evidence type="ECO:0000256" key="2">
    <source>
        <dbReference type="ARBA" id="ARBA00008974"/>
    </source>
</evidence>
<dbReference type="Pfam" id="PF00076">
    <property type="entry name" value="RRM_1"/>
    <property type="match status" value="1"/>
</dbReference>
<feature type="transmembrane region" description="Helical" evidence="12">
    <location>
        <begin position="407"/>
        <end position="426"/>
    </location>
</feature>
<evidence type="ECO:0000256" key="5">
    <source>
        <dbReference type="ARBA" id="ARBA00022540"/>
    </source>
</evidence>
<reference evidence="14 15" key="1">
    <citation type="submission" date="2024-07" db="EMBL/GenBank/DDBJ databases">
        <title>Section-level genome sequencing and comparative genomics of Aspergillus sections Usti and Cavernicolus.</title>
        <authorList>
            <consortium name="Lawrence Berkeley National Laboratory"/>
            <person name="Nybo J.L."/>
            <person name="Vesth T.C."/>
            <person name="Theobald S."/>
            <person name="Frisvad J.C."/>
            <person name="Larsen T.O."/>
            <person name="Kjaerboelling I."/>
            <person name="Rothschild-Mancinelli K."/>
            <person name="Lyhne E.K."/>
            <person name="Kogle M.E."/>
            <person name="Barry K."/>
            <person name="Clum A."/>
            <person name="Na H."/>
            <person name="Ledsgaard L."/>
            <person name="Lin J."/>
            <person name="Lipzen A."/>
            <person name="Kuo A."/>
            <person name="Riley R."/>
            <person name="Mondo S."/>
            <person name="LaButti K."/>
            <person name="Haridas S."/>
            <person name="Pangalinan J."/>
            <person name="Salamov A.A."/>
            <person name="Simmons B.A."/>
            <person name="Magnuson J.K."/>
            <person name="Chen J."/>
            <person name="Drula E."/>
            <person name="Henrissat B."/>
            <person name="Wiebenga A."/>
            <person name="Lubbers R.J."/>
            <person name="Gomes A.C."/>
            <person name="Macurrencykelacurrency M.R."/>
            <person name="Stajich J."/>
            <person name="Grigoriev I.V."/>
            <person name="Mortensen U.H."/>
            <person name="De vries R.P."/>
            <person name="Baker S.E."/>
            <person name="Andersen M.R."/>
        </authorList>
    </citation>
    <scope>NUCLEOTIDE SEQUENCE [LARGE SCALE GENOMIC DNA]</scope>
    <source>
        <strain evidence="14 15">CBS 756.74</strain>
    </source>
</reference>
<feature type="transmembrane region" description="Helical" evidence="12">
    <location>
        <begin position="446"/>
        <end position="470"/>
    </location>
</feature>
<keyword evidence="5 10" id="KW-0396">Initiation factor</keyword>
<dbReference type="EMBL" id="JBFXLR010000006">
    <property type="protein sequence ID" value="KAL2857636.1"/>
    <property type="molecule type" value="Genomic_DNA"/>
</dbReference>
<comment type="similarity">
    <text evidence="2">Belongs to the purine-cytosine permease (2.A.39) family.</text>
</comment>
<comment type="subunit">
    <text evidence="10">Component of the eukaryotic translation initiation factor 3 (eIF-3) complex.</text>
</comment>
<dbReference type="SUPFAM" id="SSF54928">
    <property type="entry name" value="RNA-binding domain, RBD"/>
    <property type="match status" value="1"/>
</dbReference>
<dbReference type="HAMAP" id="MF_03006">
    <property type="entry name" value="eIF3g"/>
    <property type="match status" value="1"/>
</dbReference>
<dbReference type="GO" id="GO:0003743">
    <property type="term" value="F:translation initiation factor activity"/>
    <property type="evidence" value="ECO:0007669"/>
    <property type="project" value="UniProtKB-KW"/>
</dbReference>
<dbReference type="SMART" id="SM00360">
    <property type="entry name" value="RRM"/>
    <property type="match status" value="1"/>
</dbReference>
<comment type="function">
    <text evidence="10">RNA-binding component of the eukaryotic translation initiation factor 3 (eIF-3) complex, which is involved in protein synthesis of a specialized repertoire of mRNAs and, together with other initiation factors, stimulates binding of mRNA and methionyl-tRNAi to the 40S ribosome. The eIF-3 complex specifically targets and initiates translation of a subset of mRNAs involved in cell proliferation. This subunit can bind 18S rRNA.</text>
</comment>
<dbReference type="InterPro" id="IPR026030">
    <property type="entry name" value="Pur-cyt_permease_Fcy2/21/22"/>
</dbReference>
<keyword evidence="8 12" id="KW-1133">Transmembrane helix</keyword>
<feature type="transmembrane region" description="Helical" evidence="12">
    <location>
        <begin position="139"/>
        <end position="165"/>
    </location>
</feature>
<evidence type="ECO:0000313" key="15">
    <source>
        <dbReference type="Proteomes" id="UP001610444"/>
    </source>
</evidence>
<feature type="transmembrane region" description="Helical" evidence="12">
    <location>
        <begin position="206"/>
        <end position="225"/>
    </location>
</feature>
<feature type="transmembrane region" description="Helical" evidence="12">
    <location>
        <begin position="75"/>
        <end position="96"/>
    </location>
</feature>
<evidence type="ECO:0000256" key="7">
    <source>
        <dbReference type="ARBA" id="ARBA00022917"/>
    </source>
</evidence>
<protein>
    <recommendedName>
        <fullName evidence="10">Eukaryotic translation initiation factor 3 subunit G</fullName>
        <shortName evidence="10">eIF3g</shortName>
    </recommendedName>
    <alternativeName>
        <fullName evidence="10">Eukaryotic translation initiation factor 3 RNA-binding subunit</fullName>
        <shortName evidence="10">eIF-3 RNA-binding subunit</shortName>
    </alternativeName>
    <alternativeName>
        <fullName evidence="10">Translation initiation factor eIF3 p33 subunit homolog</fullName>
        <shortName evidence="10">eIF3 p33 homolog</shortName>
    </alternativeName>
</protein>
<keyword evidence="15" id="KW-1185">Reference proteome</keyword>
<dbReference type="PROSITE" id="PS50102">
    <property type="entry name" value="RRM"/>
    <property type="match status" value="1"/>
</dbReference>
<dbReference type="InterPro" id="IPR024675">
    <property type="entry name" value="eIF3g_N"/>
</dbReference>
<evidence type="ECO:0000256" key="3">
    <source>
        <dbReference type="ARBA" id="ARBA00022448"/>
    </source>
</evidence>
<evidence type="ECO:0000256" key="6">
    <source>
        <dbReference type="ARBA" id="ARBA00022692"/>
    </source>
</evidence>
<organism evidence="14 15">
    <name type="scientific">Aspergillus pseudodeflectus</name>
    <dbReference type="NCBI Taxonomy" id="176178"/>
    <lineage>
        <taxon>Eukaryota</taxon>
        <taxon>Fungi</taxon>
        <taxon>Dikarya</taxon>
        <taxon>Ascomycota</taxon>
        <taxon>Pezizomycotina</taxon>
        <taxon>Eurotiomycetes</taxon>
        <taxon>Eurotiomycetidae</taxon>
        <taxon>Eurotiales</taxon>
        <taxon>Aspergillaceae</taxon>
        <taxon>Aspergillus</taxon>
        <taxon>Aspergillus subgen. Nidulantes</taxon>
    </lineage>
</organism>
<dbReference type="GeneID" id="98159795"/>
<dbReference type="RefSeq" id="XP_070903167.1">
    <property type="nucleotide sequence ID" value="XM_071044631.1"/>
</dbReference>
<keyword evidence="7 10" id="KW-0648">Protein biosynthesis</keyword>
<keyword evidence="9 12" id="KW-0472">Membrane</keyword>
<dbReference type="CDD" id="cd11484">
    <property type="entry name" value="SLC-NCS1sbd_CobB-like"/>
    <property type="match status" value="1"/>
</dbReference>
<dbReference type="PANTHER" id="PTHR31806:SF1">
    <property type="entry name" value="PURINE-CYTOSINE PERMEASE FCY2-RELATED"/>
    <property type="match status" value="1"/>
</dbReference>
<evidence type="ECO:0000256" key="10">
    <source>
        <dbReference type="HAMAP-Rule" id="MF_03006"/>
    </source>
</evidence>
<evidence type="ECO:0000256" key="9">
    <source>
        <dbReference type="ARBA" id="ARBA00023136"/>
    </source>
</evidence>
<feature type="transmembrane region" description="Helical" evidence="12">
    <location>
        <begin position="375"/>
        <end position="395"/>
    </location>
</feature>
<dbReference type="InterPro" id="IPR012677">
    <property type="entry name" value="Nucleotide-bd_a/b_plait_sf"/>
</dbReference>
<evidence type="ECO:0000256" key="8">
    <source>
        <dbReference type="ARBA" id="ARBA00022989"/>
    </source>
</evidence>
<comment type="subcellular location">
    <subcellularLocation>
        <location evidence="10">Cytoplasm</location>
    </subcellularLocation>
    <subcellularLocation>
        <location evidence="1">Membrane</location>
        <topology evidence="1">Multi-pass membrane protein</topology>
    </subcellularLocation>
</comment>
<comment type="similarity">
    <text evidence="10">Belongs to the eIF-3 subunit G family.</text>
</comment>
<gene>
    <name evidence="10" type="primary">TIF35</name>
    <name evidence="14" type="ORF">BJX68DRAFT_263196</name>
</gene>